<dbReference type="Pfam" id="PF00174">
    <property type="entry name" value="Oxidored_molyb"/>
    <property type="match status" value="1"/>
</dbReference>
<evidence type="ECO:0000313" key="3">
    <source>
        <dbReference type="EMBL" id="BDR91185.1"/>
    </source>
</evidence>
<evidence type="ECO:0000313" key="6">
    <source>
        <dbReference type="Proteomes" id="UP001060771"/>
    </source>
</evidence>
<dbReference type="InterPro" id="IPR000572">
    <property type="entry name" value="OxRdtase_Mopterin-bd_dom"/>
</dbReference>
<dbReference type="SUPFAM" id="SSF56524">
    <property type="entry name" value="Oxidoreductase molybdopterin-binding domain"/>
    <property type="match status" value="1"/>
</dbReference>
<dbReference type="AlphaFoldDB" id="A0A830EIL2"/>
<gene>
    <name evidence="4" type="ORF">GCM10007112_24300</name>
    <name evidence="3" type="ORF">Vsou_02780</name>
</gene>
<dbReference type="OrthoDB" id="24039at2157"/>
<keyword evidence="1" id="KW-1133">Transmembrane helix</keyword>
<reference evidence="4" key="1">
    <citation type="journal article" date="2014" name="Int. J. Syst. Evol. Microbiol.">
        <title>Complete genome sequence of Corynebacterium casei LMG S-19264T (=DSM 44701T), isolated from a smear-ripened cheese.</title>
        <authorList>
            <consortium name="US DOE Joint Genome Institute (JGI-PGF)"/>
            <person name="Walter F."/>
            <person name="Albersmeier A."/>
            <person name="Kalinowski J."/>
            <person name="Ruckert C."/>
        </authorList>
    </citation>
    <scope>NUCLEOTIDE SEQUENCE</scope>
    <source>
        <strain evidence="4">JCM 11219</strain>
    </source>
</reference>
<feature type="transmembrane region" description="Helical" evidence="1">
    <location>
        <begin position="21"/>
        <end position="38"/>
    </location>
</feature>
<dbReference type="EMBL" id="BMNM01000015">
    <property type="protein sequence ID" value="GGI86474.1"/>
    <property type="molecule type" value="Genomic_DNA"/>
</dbReference>
<dbReference type="Proteomes" id="UP000657075">
    <property type="component" value="Unassembled WGS sequence"/>
</dbReference>
<evidence type="ECO:0000313" key="5">
    <source>
        <dbReference type="Proteomes" id="UP000657075"/>
    </source>
</evidence>
<organism evidence="4 5">
    <name type="scientific">Vulcanisaeta souniana JCM 11219</name>
    <dbReference type="NCBI Taxonomy" id="1293586"/>
    <lineage>
        <taxon>Archaea</taxon>
        <taxon>Thermoproteota</taxon>
        <taxon>Thermoprotei</taxon>
        <taxon>Thermoproteales</taxon>
        <taxon>Thermoproteaceae</taxon>
        <taxon>Vulcanisaeta</taxon>
    </lineage>
</organism>
<keyword evidence="1" id="KW-0812">Transmembrane</keyword>
<accession>A0A830EIL2</accession>
<reference evidence="4" key="2">
    <citation type="submission" date="2020-09" db="EMBL/GenBank/DDBJ databases">
        <authorList>
            <person name="Sun Q."/>
            <person name="Ohkuma M."/>
        </authorList>
    </citation>
    <scope>NUCLEOTIDE SEQUENCE</scope>
    <source>
        <strain evidence="4">JCM 11219</strain>
    </source>
</reference>
<dbReference type="InterPro" id="IPR006311">
    <property type="entry name" value="TAT_signal"/>
</dbReference>
<keyword evidence="1" id="KW-0472">Membrane</keyword>
<feature type="domain" description="Oxidoreductase molybdopterin-binding" evidence="2">
    <location>
        <begin position="139"/>
        <end position="287"/>
    </location>
</feature>
<dbReference type="Gene3D" id="3.90.420.10">
    <property type="entry name" value="Oxidoreductase, molybdopterin-binding domain"/>
    <property type="match status" value="1"/>
</dbReference>
<evidence type="ECO:0000259" key="2">
    <source>
        <dbReference type="Pfam" id="PF00174"/>
    </source>
</evidence>
<dbReference type="GeneID" id="76205830"/>
<dbReference type="RefSeq" id="WP_188604165.1">
    <property type="nucleotide sequence ID" value="NZ_AP026830.1"/>
</dbReference>
<keyword evidence="6" id="KW-1185">Reference proteome</keyword>
<dbReference type="PANTHER" id="PTHR43032:SF4">
    <property type="entry name" value="OXIDOREDUCTASE MOLYBDOPTERIN-BINDING DOMAIN-CONTAINING PROTEIN"/>
    <property type="match status" value="1"/>
</dbReference>
<dbReference type="PROSITE" id="PS51318">
    <property type="entry name" value="TAT"/>
    <property type="match status" value="1"/>
</dbReference>
<reference evidence="6" key="3">
    <citation type="submission" date="2022-09" db="EMBL/GenBank/DDBJ databases">
        <title>Complete genome sequence of Vulcanisaeta souniana.</title>
        <authorList>
            <person name="Kato S."/>
            <person name="Itoh T."/>
            <person name="Ohkuma M."/>
        </authorList>
    </citation>
    <scope>NUCLEOTIDE SEQUENCE [LARGE SCALE GENOMIC DNA]</scope>
    <source>
        <strain evidence="6">JCM 11219</strain>
    </source>
</reference>
<sequence>MSDNAEGRRPRNAGISGRRRFLTMLLTAGAAAMLASMLPNTITNDGQDIEGAFANNSATSSVINESSANQLITNGSAVNITVPTTSHISAIKTFPTNRTQQVNVSSVSVGNAVNNTGSTSNVTNVSLTPLDDWYIVQIGPTPQVNVGSYTLVIDGLVNNPLSLTYPELTSMPTKTILDTIQCVSDPYFLRAVVEWTGVPLKYVLNLAGIQSGATKVILYGADGYTSDLPLWKAMEDDTLIAFMADGQPLLRTHGYPVRLVVPRWWGYKYVKWLVKITVSNENYLGYWESRGYPDVARKNGD</sequence>
<dbReference type="PANTHER" id="PTHR43032">
    <property type="entry name" value="PROTEIN-METHIONINE-SULFOXIDE REDUCTASE"/>
    <property type="match status" value="1"/>
</dbReference>
<proteinExistence type="predicted"/>
<evidence type="ECO:0000313" key="4">
    <source>
        <dbReference type="EMBL" id="GGI86474.1"/>
    </source>
</evidence>
<dbReference type="InterPro" id="IPR036374">
    <property type="entry name" value="OxRdtase_Mopterin-bd_sf"/>
</dbReference>
<dbReference type="CDD" id="cd00321">
    <property type="entry name" value="SO_family_Moco"/>
    <property type="match status" value="1"/>
</dbReference>
<reference evidence="3" key="4">
    <citation type="journal article" date="2023" name="Microbiol. Resour. Announc.">
        <title>Complete Genome Sequence of Vulcanisaeta souniana Strain IC-059, a Hyperthermophilic Archaeon Isolated from Hot Spring Water in Japan.</title>
        <authorList>
            <person name="Kato S."/>
            <person name="Itoh T."/>
            <person name="Wu L."/>
            <person name="Ma J."/>
            <person name="Ohkuma M."/>
        </authorList>
    </citation>
    <scope>NUCLEOTIDE SEQUENCE</scope>
    <source>
        <strain evidence="3">JCM 11219</strain>
    </source>
</reference>
<protein>
    <recommendedName>
        <fullName evidence="2">Oxidoreductase molybdopterin-binding domain-containing protein</fullName>
    </recommendedName>
</protein>
<name>A0A830EIL2_9CREN</name>
<dbReference type="EMBL" id="AP026830">
    <property type="protein sequence ID" value="BDR91185.1"/>
    <property type="molecule type" value="Genomic_DNA"/>
</dbReference>
<dbReference type="Proteomes" id="UP001060771">
    <property type="component" value="Chromosome"/>
</dbReference>
<evidence type="ECO:0000256" key="1">
    <source>
        <dbReference type="SAM" id="Phobius"/>
    </source>
</evidence>